<feature type="binding site" description="axial binding residue" evidence="14">
    <location>
        <position position="449"/>
    </location>
    <ligand>
        <name>heme</name>
        <dbReference type="ChEBI" id="CHEBI:30413"/>
    </ligand>
    <ligandPart>
        <name>Fe</name>
        <dbReference type="ChEBI" id="CHEBI:18248"/>
    </ligandPart>
</feature>
<keyword evidence="8" id="KW-0256">Endoplasmic reticulum</keyword>
<evidence type="ECO:0000256" key="14">
    <source>
        <dbReference type="PIRSR" id="PIRSR602401-1"/>
    </source>
</evidence>
<evidence type="ECO:0000256" key="15">
    <source>
        <dbReference type="RuleBase" id="RU000461"/>
    </source>
</evidence>
<dbReference type="GO" id="GO:0004497">
    <property type="term" value="F:monooxygenase activity"/>
    <property type="evidence" value="ECO:0007669"/>
    <property type="project" value="UniProtKB-KW"/>
</dbReference>
<dbReference type="InterPro" id="IPR001128">
    <property type="entry name" value="Cyt_P450"/>
</dbReference>
<dbReference type="PRINTS" id="PR00385">
    <property type="entry name" value="P450"/>
</dbReference>
<dbReference type="SUPFAM" id="SSF48264">
    <property type="entry name" value="Cytochrome P450"/>
    <property type="match status" value="1"/>
</dbReference>
<comment type="cofactor">
    <cofactor evidence="1 14">
        <name>heme</name>
        <dbReference type="ChEBI" id="CHEBI:30413"/>
    </cofactor>
</comment>
<evidence type="ECO:0000256" key="8">
    <source>
        <dbReference type="ARBA" id="ARBA00022824"/>
    </source>
</evidence>
<dbReference type="PRINTS" id="PR00463">
    <property type="entry name" value="EP450I"/>
</dbReference>
<keyword evidence="7 14" id="KW-0479">Metal-binding</keyword>
<reference evidence="16" key="1">
    <citation type="submission" date="2017-01" db="EMBL/GenBank/DDBJ databases">
        <title>A deep insight into the sialotranscriptome of adult male and female Cluex tarsalis mosquitoes.</title>
        <authorList>
            <person name="Ribeiro J.M."/>
            <person name="Moreira F."/>
            <person name="Bernard K.A."/>
            <person name="Calvo E."/>
        </authorList>
    </citation>
    <scope>NUCLEOTIDE SEQUENCE</scope>
    <source>
        <strain evidence="16">Kern County</strain>
        <tissue evidence="16">Salivary glands</tissue>
    </source>
</reference>
<comment type="similarity">
    <text evidence="5 15">Belongs to the cytochrome P450 family.</text>
</comment>
<dbReference type="InterPro" id="IPR002401">
    <property type="entry name" value="Cyt_P450_E_grp-I"/>
</dbReference>
<dbReference type="InterPro" id="IPR036396">
    <property type="entry name" value="Cyt_P450_sf"/>
</dbReference>
<dbReference type="InterPro" id="IPR017972">
    <property type="entry name" value="Cyt_P450_CS"/>
</dbReference>
<dbReference type="PANTHER" id="PTHR24291">
    <property type="entry name" value="CYTOCHROME P450 FAMILY 4"/>
    <property type="match status" value="1"/>
</dbReference>
<comment type="subcellular location">
    <subcellularLocation>
        <location evidence="4">Endoplasmic reticulum membrane</location>
        <topology evidence="4">Peripheral membrane protein</topology>
    </subcellularLocation>
    <subcellularLocation>
        <location evidence="3">Microsome membrane</location>
        <topology evidence="3">Peripheral membrane protein</topology>
    </subcellularLocation>
</comment>
<evidence type="ECO:0000256" key="12">
    <source>
        <dbReference type="ARBA" id="ARBA00023033"/>
    </source>
</evidence>
<dbReference type="InterPro" id="IPR050196">
    <property type="entry name" value="Cytochrome_P450_Monoox"/>
</dbReference>
<dbReference type="EMBL" id="GFDL01004473">
    <property type="protein sequence ID" value="JAV30572.1"/>
    <property type="molecule type" value="Transcribed_RNA"/>
</dbReference>
<keyword evidence="10 15" id="KW-0560">Oxidoreductase</keyword>
<keyword evidence="6 14" id="KW-0349">Heme</keyword>
<proteinExistence type="inferred from homology"/>
<evidence type="ECO:0000256" key="4">
    <source>
        <dbReference type="ARBA" id="ARBA00004406"/>
    </source>
</evidence>
<sequence length="509" mass="57722">MLTAILVLLLIAVVSYSVYFRWTRRKFFAAISSMKGPTSLPFIGSGYRFVGQTSPEQMHKVMTSLTGQCKSPTPIWSGQNLILVVHSPEHAQVVLKSEDCLDRAYFNRYFQLDHGMLTTSVSSWKSVRKLLNMSLSPSMINSYIPIVNQKSRIMVEQVAKLVGKSEQNVYHDIAKWALDMICATVLGLDINVQTEGTGVPYLKVVNEYLTLVTKRMSMGMTTGDSIPNFFYNLTQDGKNFTKAAQTFRSVSNIIMERKAPFDQSDMDDFAANPRKPRILLDMIYHLAAADPEHMSNESIAEHLDEIIFAGQDAMADVISKIILMLAMHPDIQERVHQEIVSVFPDESSVLSQEDCSKLTYTEMFCKETLRLFPASPFIGRRVDADVKLDDRHTLPKGAEVIVAFFKMHRDPAIWGPDADWFDPDNFMPEKVAQRHPYAFLPFSAGSRNCLGFKFAWYPVKIVLAHLIRSYRFRTSLKMDDLVLQNWSIIILKIAQGCPVQLEKRTSCVS</sequence>
<organism evidence="16">
    <name type="scientific">Culex tarsalis</name>
    <name type="common">Encephalitis mosquito</name>
    <dbReference type="NCBI Taxonomy" id="7177"/>
    <lineage>
        <taxon>Eukaryota</taxon>
        <taxon>Metazoa</taxon>
        <taxon>Ecdysozoa</taxon>
        <taxon>Arthropoda</taxon>
        <taxon>Hexapoda</taxon>
        <taxon>Insecta</taxon>
        <taxon>Pterygota</taxon>
        <taxon>Neoptera</taxon>
        <taxon>Endopterygota</taxon>
        <taxon>Diptera</taxon>
        <taxon>Nematocera</taxon>
        <taxon>Culicoidea</taxon>
        <taxon>Culicidae</taxon>
        <taxon>Culicinae</taxon>
        <taxon>Culicini</taxon>
        <taxon>Culex</taxon>
        <taxon>Culex</taxon>
    </lineage>
</organism>
<keyword evidence="13" id="KW-0472">Membrane</keyword>
<evidence type="ECO:0000256" key="5">
    <source>
        <dbReference type="ARBA" id="ARBA00010617"/>
    </source>
</evidence>
<dbReference type="PANTHER" id="PTHR24291:SF189">
    <property type="entry name" value="CYTOCHROME P450 4C3-RELATED"/>
    <property type="match status" value="1"/>
</dbReference>
<evidence type="ECO:0000256" key="10">
    <source>
        <dbReference type="ARBA" id="ARBA00023002"/>
    </source>
</evidence>
<evidence type="ECO:0000313" key="16">
    <source>
        <dbReference type="EMBL" id="JAV30572.1"/>
    </source>
</evidence>
<evidence type="ECO:0000256" key="1">
    <source>
        <dbReference type="ARBA" id="ARBA00001971"/>
    </source>
</evidence>
<dbReference type="GO" id="GO:0016705">
    <property type="term" value="F:oxidoreductase activity, acting on paired donors, with incorporation or reduction of molecular oxygen"/>
    <property type="evidence" value="ECO:0007669"/>
    <property type="project" value="InterPro"/>
</dbReference>
<accession>A0A1Q3FSZ3</accession>
<dbReference type="GO" id="GO:0020037">
    <property type="term" value="F:heme binding"/>
    <property type="evidence" value="ECO:0007669"/>
    <property type="project" value="InterPro"/>
</dbReference>
<dbReference type="GO" id="GO:0005506">
    <property type="term" value="F:iron ion binding"/>
    <property type="evidence" value="ECO:0007669"/>
    <property type="project" value="InterPro"/>
</dbReference>
<name>A0A1Q3FSZ3_CULTA</name>
<evidence type="ECO:0000256" key="7">
    <source>
        <dbReference type="ARBA" id="ARBA00022723"/>
    </source>
</evidence>
<protein>
    <submittedName>
        <fullName evidence="16">Putative cytochrome</fullName>
    </submittedName>
</protein>
<dbReference type="PROSITE" id="PS00086">
    <property type="entry name" value="CYTOCHROME_P450"/>
    <property type="match status" value="1"/>
</dbReference>
<evidence type="ECO:0000256" key="6">
    <source>
        <dbReference type="ARBA" id="ARBA00022617"/>
    </source>
</evidence>
<dbReference type="GO" id="GO:0005789">
    <property type="term" value="C:endoplasmic reticulum membrane"/>
    <property type="evidence" value="ECO:0007669"/>
    <property type="project" value="UniProtKB-SubCell"/>
</dbReference>
<evidence type="ECO:0000256" key="11">
    <source>
        <dbReference type="ARBA" id="ARBA00023004"/>
    </source>
</evidence>
<comment type="function">
    <text evidence="2">May be involved in the metabolism of insect hormones and in the breakdown of synthetic insecticides.</text>
</comment>
<dbReference type="Pfam" id="PF00067">
    <property type="entry name" value="p450"/>
    <property type="match status" value="1"/>
</dbReference>
<evidence type="ECO:0000256" key="3">
    <source>
        <dbReference type="ARBA" id="ARBA00004174"/>
    </source>
</evidence>
<dbReference type="Gene3D" id="1.10.630.10">
    <property type="entry name" value="Cytochrome P450"/>
    <property type="match status" value="1"/>
</dbReference>
<keyword evidence="9" id="KW-0492">Microsome</keyword>
<evidence type="ECO:0000256" key="13">
    <source>
        <dbReference type="ARBA" id="ARBA00023136"/>
    </source>
</evidence>
<keyword evidence="12 15" id="KW-0503">Monooxygenase</keyword>
<evidence type="ECO:0000256" key="9">
    <source>
        <dbReference type="ARBA" id="ARBA00022848"/>
    </source>
</evidence>
<dbReference type="AlphaFoldDB" id="A0A1Q3FSZ3"/>
<evidence type="ECO:0000256" key="2">
    <source>
        <dbReference type="ARBA" id="ARBA00003690"/>
    </source>
</evidence>
<keyword evidence="11 14" id="KW-0408">Iron</keyword>